<evidence type="ECO:0000256" key="1">
    <source>
        <dbReference type="ARBA" id="ARBA00002994"/>
    </source>
</evidence>
<evidence type="ECO:0000256" key="4">
    <source>
        <dbReference type="ARBA" id="ARBA00023098"/>
    </source>
</evidence>
<comment type="catalytic activity">
    <reaction evidence="6">
        <text>a (3S)-3-hydroxyacyl-CoA = a (2E)-enoyl-CoA + H2O</text>
        <dbReference type="Rhea" id="RHEA:16105"/>
        <dbReference type="ChEBI" id="CHEBI:15377"/>
        <dbReference type="ChEBI" id="CHEBI:57318"/>
        <dbReference type="ChEBI" id="CHEBI:58856"/>
        <dbReference type="EC" id="4.2.1.17"/>
    </reaction>
</comment>
<accession>A0A172UJY2</accession>
<comment type="function">
    <text evidence="1">Could possibly oxidize fatty acids using specific components.</text>
</comment>
<evidence type="ECO:0000256" key="2">
    <source>
        <dbReference type="ARBA" id="ARBA00005254"/>
    </source>
</evidence>
<comment type="similarity">
    <text evidence="2 8">Belongs to the enoyl-CoA hydratase/isomerase family.</text>
</comment>
<gene>
    <name evidence="9" type="ORF">A7U43_08365</name>
</gene>
<evidence type="ECO:0000256" key="3">
    <source>
        <dbReference type="ARBA" id="ARBA00022832"/>
    </source>
</evidence>
<organism evidence="9 10">
    <name type="scientific">Mycobacterium adipatum</name>
    <dbReference type="NCBI Taxonomy" id="1682113"/>
    <lineage>
        <taxon>Bacteria</taxon>
        <taxon>Bacillati</taxon>
        <taxon>Actinomycetota</taxon>
        <taxon>Actinomycetes</taxon>
        <taxon>Mycobacteriales</taxon>
        <taxon>Mycobacteriaceae</taxon>
        <taxon>Mycobacterium</taxon>
    </lineage>
</organism>
<dbReference type="NCBIfam" id="NF005891">
    <property type="entry name" value="PRK07854.1"/>
    <property type="match status" value="1"/>
</dbReference>
<keyword evidence="10" id="KW-1185">Reference proteome</keyword>
<dbReference type="InterPro" id="IPR018376">
    <property type="entry name" value="Enoyl-CoA_hyd/isom_CS"/>
</dbReference>
<dbReference type="Gene3D" id="3.90.226.10">
    <property type="entry name" value="2-enoyl-CoA Hydratase, Chain A, domain 1"/>
    <property type="match status" value="1"/>
</dbReference>
<reference evidence="9 10" key="1">
    <citation type="submission" date="2016-05" db="EMBL/GenBank/DDBJ databases">
        <title>Complete genome sequence of a phthalic acid esters degrading Mycobacterium sp. YC-RL4.</title>
        <authorList>
            <person name="Ren L."/>
            <person name="Fan S."/>
            <person name="Ruth N."/>
            <person name="Jia Y."/>
            <person name="Wang J."/>
            <person name="Qiao C."/>
        </authorList>
    </citation>
    <scope>NUCLEOTIDE SEQUENCE [LARGE SCALE GENOMIC DNA]</scope>
    <source>
        <strain evidence="9 10">YC-RL4</strain>
    </source>
</reference>
<dbReference type="GO" id="GO:0006635">
    <property type="term" value="P:fatty acid beta-oxidation"/>
    <property type="evidence" value="ECO:0007669"/>
    <property type="project" value="TreeGrafter"/>
</dbReference>
<protein>
    <submittedName>
        <fullName evidence="9">Enoyl-CoA hydratase</fullName>
    </submittedName>
</protein>
<dbReference type="SUPFAM" id="SSF52096">
    <property type="entry name" value="ClpP/crotonase"/>
    <property type="match status" value="1"/>
</dbReference>
<dbReference type="GO" id="GO:0004300">
    <property type="term" value="F:enoyl-CoA hydratase activity"/>
    <property type="evidence" value="ECO:0007669"/>
    <property type="project" value="UniProtKB-EC"/>
</dbReference>
<dbReference type="PANTHER" id="PTHR11941">
    <property type="entry name" value="ENOYL-COA HYDRATASE-RELATED"/>
    <property type="match status" value="1"/>
</dbReference>
<dbReference type="Proteomes" id="UP000077143">
    <property type="component" value="Chromosome"/>
</dbReference>
<evidence type="ECO:0000313" key="10">
    <source>
        <dbReference type="Proteomes" id="UP000077143"/>
    </source>
</evidence>
<evidence type="ECO:0000313" key="9">
    <source>
        <dbReference type="EMBL" id="ANE79338.1"/>
    </source>
</evidence>
<dbReference type="RefSeq" id="WP_067993415.1">
    <property type="nucleotide sequence ID" value="NZ_CP015596.1"/>
</dbReference>
<dbReference type="PANTHER" id="PTHR11941:SF169">
    <property type="entry name" value="(7AS)-7A-METHYL-1,5-DIOXO-2,3,5,6,7,7A-HEXAHYDRO-1H-INDENE-CARBOXYL-COA HYDROLASE"/>
    <property type="match status" value="1"/>
</dbReference>
<dbReference type="KEGG" id="madi:A7U43_08365"/>
<evidence type="ECO:0000256" key="7">
    <source>
        <dbReference type="ARBA" id="ARBA00023717"/>
    </source>
</evidence>
<evidence type="ECO:0000256" key="5">
    <source>
        <dbReference type="ARBA" id="ARBA00023239"/>
    </source>
</evidence>
<evidence type="ECO:0000256" key="8">
    <source>
        <dbReference type="RuleBase" id="RU003707"/>
    </source>
</evidence>
<keyword evidence="5" id="KW-0456">Lyase</keyword>
<dbReference type="InterPro" id="IPR029045">
    <property type="entry name" value="ClpP/crotonase-like_dom_sf"/>
</dbReference>
<dbReference type="InterPro" id="IPR001753">
    <property type="entry name" value="Enoyl-CoA_hydra/iso"/>
</dbReference>
<keyword evidence="4" id="KW-0443">Lipid metabolism</keyword>
<sequence>MIGVTRDGNVLTLEMQRPERRNALNAALVDGLREEIEKASQNSATSGVRAIVLTGQGSVFSAGADLSDAEGVAKDLPERAKQLNLAIDASPVPIIAALNGPAIGAGVILAMICDLRVAAPGTYFQFPIAKYGLALDNWSIRRLVSLVGHGRARGMLIAAERLDLDTAVQTGMVNRVGTLADTQAWAAEIAGFAPLSVAHSKRVLNDDGAYEEPWPAHKAGFDKAWASPDVIEAQVARIEKRPPNFLGA</sequence>
<dbReference type="PROSITE" id="PS00166">
    <property type="entry name" value="ENOYL_COA_HYDRATASE"/>
    <property type="match status" value="1"/>
</dbReference>
<dbReference type="Pfam" id="PF00378">
    <property type="entry name" value="ECH_1"/>
    <property type="match status" value="1"/>
</dbReference>
<dbReference type="STRING" id="1682113.A7U43_08365"/>
<comment type="catalytic activity">
    <reaction evidence="7">
        <text>a 4-saturated-(3S)-3-hydroxyacyl-CoA = a (3E)-enoyl-CoA + H2O</text>
        <dbReference type="Rhea" id="RHEA:20724"/>
        <dbReference type="ChEBI" id="CHEBI:15377"/>
        <dbReference type="ChEBI" id="CHEBI:58521"/>
        <dbReference type="ChEBI" id="CHEBI:137480"/>
        <dbReference type="EC" id="4.2.1.17"/>
    </reaction>
</comment>
<name>A0A172UJY2_9MYCO</name>
<keyword evidence="3" id="KW-0276">Fatty acid metabolism</keyword>
<dbReference type="OrthoDB" id="3569436at2"/>
<dbReference type="CDD" id="cd06558">
    <property type="entry name" value="crotonase-like"/>
    <property type="match status" value="1"/>
</dbReference>
<dbReference type="EMBL" id="CP015596">
    <property type="protein sequence ID" value="ANE79338.1"/>
    <property type="molecule type" value="Genomic_DNA"/>
</dbReference>
<evidence type="ECO:0000256" key="6">
    <source>
        <dbReference type="ARBA" id="ARBA00023709"/>
    </source>
</evidence>
<proteinExistence type="inferred from homology"/>
<dbReference type="AlphaFoldDB" id="A0A172UJY2"/>